<name>A0A8J5ZDB6_9ROSI</name>
<gene>
    <name evidence="1" type="ORF">CXB51_001961</name>
</gene>
<dbReference type="AlphaFoldDB" id="A0A8J5ZDB6"/>
<sequence length="74" mass="8343">MKGYNQGLERVLSTPVKSVSVALLTTSDFALLQGSWHFKGFSEKEEANGNGIRFRGFIQQQQQSSKLPQEQKQQ</sequence>
<accession>A0A8J5ZDB6</accession>
<dbReference type="Proteomes" id="UP000701853">
    <property type="component" value="Chromosome 1"/>
</dbReference>
<protein>
    <submittedName>
        <fullName evidence="1">Uncharacterized protein</fullName>
    </submittedName>
</protein>
<comment type="caution">
    <text evidence="1">The sequence shown here is derived from an EMBL/GenBank/DDBJ whole genome shotgun (WGS) entry which is preliminary data.</text>
</comment>
<keyword evidence="2" id="KW-1185">Reference proteome</keyword>
<evidence type="ECO:0000313" key="2">
    <source>
        <dbReference type="Proteomes" id="UP000701853"/>
    </source>
</evidence>
<dbReference type="EMBL" id="JAHUZN010000001">
    <property type="protein sequence ID" value="KAG8503849.1"/>
    <property type="molecule type" value="Genomic_DNA"/>
</dbReference>
<dbReference type="OrthoDB" id="10408131at2759"/>
<evidence type="ECO:0000313" key="1">
    <source>
        <dbReference type="EMBL" id="KAG8503849.1"/>
    </source>
</evidence>
<organism evidence="1 2">
    <name type="scientific">Gossypium anomalum</name>
    <dbReference type="NCBI Taxonomy" id="47600"/>
    <lineage>
        <taxon>Eukaryota</taxon>
        <taxon>Viridiplantae</taxon>
        <taxon>Streptophyta</taxon>
        <taxon>Embryophyta</taxon>
        <taxon>Tracheophyta</taxon>
        <taxon>Spermatophyta</taxon>
        <taxon>Magnoliopsida</taxon>
        <taxon>eudicotyledons</taxon>
        <taxon>Gunneridae</taxon>
        <taxon>Pentapetalae</taxon>
        <taxon>rosids</taxon>
        <taxon>malvids</taxon>
        <taxon>Malvales</taxon>
        <taxon>Malvaceae</taxon>
        <taxon>Malvoideae</taxon>
        <taxon>Gossypium</taxon>
    </lineage>
</organism>
<reference evidence="1 2" key="1">
    <citation type="journal article" date="2021" name="bioRxiv">
        <title>The Gossypium anomalum genome as a resource for cotton improvement and evolutionary analysis of hybrid incompatibility.</title>
        <authorList>
            <person name="Grover C.E."/>
            <person name="Yuan D."/>
            <person name="Arick M.A."/>
            <person name="Miller E.R."/>
            <person name="Hu G."/>
            <person name="Peterson D.G."/>
            <person name="Wendel J.F."/>
            <person name="Udall J.A."/>
        </authorList>
    </citation>
    <scope>NUCLEOTIDE SEQUENCE [LARGE SCALE GENOMIC DNA]</scope>
    <source>
        <strain evidence="1">JFW-Udall</strain>
        <tissue evidence="1">Leaf</tissue>
    </source>
</reference>
<proteinExistence type="predicted"/>